<name>A0ABS8Y8H9_DATST</name>
<evidence type="ECO:0000313" key="2">
    <source>
        <dbReference type="Proteomes" id="UP000823775"/>
    </source>
</evidence>
<sequence length="75" mass="8370">RETKSGSQSLVGRRRFVLQEINPDPQVRFRLNVLGKVQVNQLGIFVEVGAPVVSQLKLQPESPDSGLREPVFQLS</sequence>
<organism evidence="1 2">
    <name type="scientific">Datura stramonium</name>
    <name type="common">Jimsonweed</name>
    <name type="synonym">Common thornapple</name>
    <dbReference type="NCBI Taxonomy" id="4076"/>
    <lineage>
        <taxon>Eukaryota</taxon>
        <taxon>Viridiplantae</taxon>
        <taxon>Streptophyta</taxon>
        <taxon>Embryophyta</taxon>
        <taxon>Tracheophyta</taxon>
        <taxon>Spermatophyta</taxon>
        <taxon>Magnoliopsida</taxon>
        <taxon>eudicotyledons</taxon>
        <taxon>Gunneridae</taxon>
        <taxon>Pentapetalae</taxon>
        <taxon>asterids</taxon>
        <taxon>lamiids</taxon>
        <taxon>Solanales</taxon>
        <taxon>Solanaceae</taxon>
        <taxon>Solanoideae</taxon>
        <taxon>Datureae</taxon>
        <taxon>Datura</taxon>
    </lineage>
</organism>
<protein>
    <submittedName>
        <fullName evidence="1">Uncharacterized protein</fullName>
    </submittedName>
</protein>
<gene>
    <name evidence="1" type="ORF">HAX54_014096</name>
</gene>
<accession>A0ABS8Y8H9</accession>
<feature type="non-terminal residue" evidence="1">
    <location>
        <position position="75"/>
    </location>
</feature>
<keyword evidence="2" id="KW-1185">Reference proteome</keyword>
<feature type="non-terminal residue" evidence="1">
    <location>
        <position position="1"/>
    </location>
</feature>
<dbReference type="Proteomes" id="UP000823775">
    <property type="component" value="Unassembled WGS sequence"/>
</dbReference>
<comment type="caution">
    <text evidence="1">The sequence shown here is derived from an EMBL/GenBank/DDBJ whole genome shotgun (WGS) entry which is preliminary data.</text>
</comment>
<dbReference type="EMBL" id="JACEIK010186878">
    <property type="protein sequence ID" value="MCE5167626.1"/>
    <property type="molecule type" value="Genomic_DNA"/>
</dbReference>
<proteinExistence type="predicted"/>
<evidence type="ECO:0000313" key="1">
    <source>
        <dbReference type="EMBL" id="MCE5167626.1"/>
    </source>
</evidence>
<reference evidence="1 2" key="1">
    <citation type="journal article" date="2021" name="BMC Genomics">
        <title>Datura genome reveals duplications of psychoactive alkaloid biosynthetic genes and high mutation rate following tissue culture.</title>
        <authorList>
            <person name="Rajewski A."/>
            <person name="Carter-House D."/>
            <person name="Stajich J."/>
            <person name="Litt A."/>
        </authorList>
    </citation>
    <scope>NUCLEOTIDE SEQUENCE [LARGE SCALE GENOMIC DNA]</scope>
    <source>
        <strain evidence="1">AR-01</strain>
    </source>
</reference>